<proteinExistence type="predicted"/>
<reference evidence="3 4" key="1">
    <citation type="submission" date="2020-03" db="EMBL/GenBank/DDBJ databases">
        <title>WGS of actinomycetes isolated from Thailand.</title>
        <authorList>
            <person name="Thawai C."/>
        </authorList>
    </citation>
    <scope>NUCLEOTIDE SEQUENCE [LARGE SCALE GENOMIC DNA]</scope>
    <source>
        <strain evidence="3 4">FMUSA5-5</strain>
    </source>
</reference>
<feature type="chain" id="PRO_5045185342" evidence="1">
    <location>
        <begin position="20"/>
        <end position="199"/>
    </location>
</feature>
<evidence type="ECO:0000256" key="1">
    <source>
        <dbReference type="SAM" id="SignalP"/>
    </source>
</evidence>
<organism evidence="3 4">
    <name type="scientific">Nonomuraea composti</name>
    <dbReference type="NCBI Taxonomy" id="2720023"/>
    <lineage>
        <taxon>Bacteria</taxon>
        <taxon>Bacillati</taxon>
        <taxon>Actinomycetota</taxon>
        <taxon>Actinomycetes</taxon>
        <taxon>Streptosporangiales</taxon>
        <taxon>Streptosporangiaceae</taxon>
        <taxon>Nonomuraea</taxon>
    </lineage>
</organism>
<evidence type="ECO:0000313" key="4">
    <source>
        <dbReference type="Proteomes" id="UP000696294"/>
    </source>
</evidence>
<dbReference type="PROSITE" id="PS51257">
    <property type="entry name" value="PROKAR_LIPOPROTEIN"/>
    <property type="match status" value="1"/>
</dbReference>
<sequence>MVLVLRWLLGLSLLVAALAGCSAEGRGVAHGGVVTSTGAPGDNPTSTGVPIFNPTDVAWLQLTDALHARAEPLLELAAGRAAGRSLRALAVRLGKAREAGRERLRTLLGKAGAGGDNPHVAHDMPGMPTAADLRALEGLRERAFDRRTGELLRAYLEQLVLIANGERASGGAAEARELAADMVREHTAELAELDRAVAA</sequence>
<keyword evidence="1" id="KW-0732">Signal</keyword>
<name>A0ABX1AW41_9ACTN</name>
<dbReference type="RefSeq" id="WP_168009054.1">
    <property type="nucleotide sequence ID" value="NZ_JAATEP010000005.1"/>
</dbReference>
<evidence type="ECO:0000313" key="3">
    <source>
        <dbReference type="EMBL" id="NJP89835.1"/>
    </source>
</evidence>
<keyword evidence="4" id="KW-1185">Reference proteome</keyword>
<feature type="signal peptide" evidence="1">
    <location>
        <begin position="1"/>
        <end position="19"/>
    </location>
</feature>
<dbReference type="InterPro" id="IPR012347">
    <property type="entry name" value="Ferritin-like"/>
</dbReference>
<dbReference type="Pfam" id="PF03713">
    <property type="entry name" value="DUF305"/>
    <property type="match status" value="1"/>
</dbReference>
<gene>
    <name evidence="3" type="ORF">HCN51_10315</name>
</gene>
<dbReference type="InterPro" id="IPR005183">
    <property type="entry name" value="DUF305_CopM-like"/>
</dbReference>
<accession>A0ABX1AW41</accession>
<comment type="caution">
    <text evidence="3">The sequence shown here is derived from an EMBL/GenBank/DDBJ whole genome shotgun (WGS) entry which is preliminary data.</text>
</comment>
<evidence type="ECO:0000259" key="2">
    <source>
        <dbReference type="Pfam" id="PF03713"/>
    </source>
</evidence>
<protein>
    <submittedName>
        <fullName evidence="3">DUF305 domain-containing protein</fullName>
    </submittedName>
</protein>
<feature type="domain" description="DUF305" evidence="2">
    <location>
        <begin position="56"/>
        <end position="195"/>
    </location>
</feature>
<dbReference type="EMBL" id="JAATEP010000005">
    <property type="protein sequence ID" value="NJP89835.1"/>
    <property type="molecule type" value="Genomic_DNA"/>
</dbReference>
<dbReference type="Gene3D" id="1.20.1260.10">
    <property type="match status" value="1"/>
</dbReference>
<dbReference type="Proteomes" id="UP000696294">
    <property type="component" value="Unassembled WGS sequence"/>
</dbReference>